<evidence type="ECO:0000313" key="9">
    <source>
        <dbReference type="Proteomes" id="UP000002027"/>
    </source>
</evidence>
<keyword evidence="3" id="KW-1003">Cell membrane</keyword>
<dbReference type="STRING" id="479434.Sthe_2161"/>
<feature type="transmembrane region" description="Helical" evidence="7">
    <location>
        <begin position="400"/>
        <end position="421"/>
    </location>
</feature>
<dbReference type="AlphaFoldDB" id="D1C6G2"/>
<dbReference type="EMBL" id="CP001823">
    <property type="protein sequence ID" value="ACZ39587.1"/>
    <property type="molecule type" value="Genomic_DNA"/>
</dbReference>
<dbReference type="GO" id="GO:0005886">
    <property type="term" value="C:plasma membrane"/>
    <property type="evidence" value="ECO:0007669"/>
    <property type="project" value="UniProtKB-SubCell"/>
</dbReference>
<keyword evidence="4 7" id="KW-0812">Transmembrane</keyword>
<feature type="transmembrane region" description="Helical" evidence="7">
    <location>
        <begin position="360"/>
        <end position="380"/>
    </location>
</feature>
<feature type="transmembrane region" description="Helical" evidence="7">
    <location>
        <begin position="208"/>
        <end position="229"/>
    </location>
</feature>
<feature type="transmembrane region" description="Helical" evidence="7">
    <location>
        <begin position="156"/>
        <end position="178"/>
    </location>
</feature>
<dbReference type="HOGENOM" id="CLU_021295_1_0_0"/>
<reference evidence="8 9" key="2">
    <citation type="journal article" date="2010" name="Stand. Genomic Sci.">
        <title>Complete genome sequence of Desulfohalobium retbaense type strain (HR(100)).</title>
        <authorList>
            <person name="Spring S."/>
            <person name="Nolan M."/>
            <person name="Lapidus A."/>
            <person name="Glavina Del Rio T."/>
            <person name="Copeland A."/>
            <person name="Tice H."/>
            <person name="Cheng J.F."/>
            <person name="Lucas S."/>
            <person name="Land M."/>
            <person name="Chen F."/>
            <person name="Bruce D."/>
            <person name="Goodwin L."/>
            <person name="Pitluck S."/>
            <person name="Ivanova N."/>
            <person name="Mavromatis K."/>
            <person name="Mikhailova N."/>
            <person name="Pati A."/>
            <person name="Chen A."/>
            <person name="Palaniappan K."/>
            <person name="Hauser L."/>
            <person name="Chang Y.J."/>
            <person name="Jeffries C.D."/>
            <person name="Munk C."/>
            <person name="Kiss H."/>
            <person name="Chain P."/>
            <person name="Han C."/>
            <person name="Brettin T."/>
            <person name="Detter J.C."/>
            <person name="Schuler E."/>
            <person name="Goker M."/>
            <person name="Rohde M."/>
            <person name="Bristow J."/>
            <person name="Eisen J.A."/>
            <person name="Markowitz V."/>
            <person name="Hugenholtz P."/>
            <person name="Kyrpides N.C."/>
            <person name="Klenk H.P."/>
        </authorList>
    </citation>
    <scope>NUCLEOTIDE SEQUENCE [LARGE SCALE GENOMIC DNA]</scope>
    <source>
        <strain evidence="9">ATCC 49802 / DSM 20745 / S 6022</strain>
    </source>
</reference>
<protein>
    <submittedName>
        <fullName evidence="8">Polysulphide reductase NrfD</fullName>
    </submittedName>
</protein>
<feature type="transmembrane region" description="Helical" evidence="7">
    <location>
        <begin position="102"/>
        <end position="121"/>
    </location>
</feature>
<dbReference type="Proteomes" id="UP000002027">
    <property type="component" value="Chromosome 1"/>
</dbReference>
<feature type="transmembrane region" description="Helical" evidence="7">
    <location>
        <begin position="249"/>
        <end position="269"/>
    </location>
</feature>
<evidence type="ECO:0000256" key="4">
    <source>
        <dbReference type="ARBA" id="ARBA00022692"/>
    </source>
</evidence>
<evidence type="ECO:0000313" key="8">
    <source>
        <dbReference type="EMBL" id="ACZ39587.1"/>
    </source>
</evidence>
<dbReference type="eggNOG" id="COG5557">
    <property type="taxonomic scope" value="Bacteria"/>
</dbReference>
<keyword evidence="6 7" id="KW-0472">Membrane</keyword>
<dbReference type="KEGG" id="sti:Sthe_2161"/>
<evidence type="ECO:0000256" key="2">
    <source>
        <dbReference type="ARBA" id="ARBA00008929"/>
    </source>
</evidence>
<dbReference type="PANTHER" id="PTHR43044">
    <property type="match status" value="1"/>
</dbReference>
<feature type="transmembrane region" description="Helical" evidence="7">
    <location>
        <begin position="62"/>
        <end position="90"/>
    </location>
</feature>
<evidence type="ECO:0000256" key="7">
    <source>
        <dbReference type="SAM" id="Phobius"/>
    </source>
</evidence>
<accession>D1C6G2</accession>
<comment type="subcellular location">
    <subcellularLocation>
        <location evidence="1">Cell membrane</location>
        <topology evidence="1">Multi-pass membrane protein</topology>
    </subcellularLocation>
</comment>
<dbReference type="Pfam" id="PF03916">
    <property type="entry name" value="NrfD"/>
    <property type="match status" value="1"/>
</dbReference>
<organism evidence="8 9">
    <name type="scientific">Sphaerobacter thermophilus (strain ATCC 49802 / DSM 20745 / KCCM 41009 / NCIMB 13125 / S 6022)</name>
    <dbReference type="NCBI Taxonomy" id="479434"/>
    <lineage>
        <taxon>Bacteria</taxon>
        <taxon>Pseudomonadati</taxon>
        <taxon>Thermomicrobiota</taxon>
        <taxon>Thermomicrobia</taxon>
        <taxon>Sphaerobacterales</taxon>
        <taxon>Sphaerobacterineae</taxon>
        <taxon>Sphaerobacteraceae</taxon>
        <taxon>Sphaerobacter</taxon>
    </lineage>
</organism>
<keyword evidence="5 7" id="KW-1133">Transmembrane helix</keyword>
<feature type="transmembrane region" description="Helical" evidence="7">
    <location>
        <begin position="28"/>
        <end position="50"/>
    </location>
</feature>
<dbReference type="InParanoid" id="D1C6G2"/>
<evidence type="ECO:0000256" key="3">
    <source>
        <dbReference type="ARBA" id="ARBA00022475"/>
    </source>
</evidence>
<sequence length="457" mass="53487">MQERHSFSDERIIRDLLRPVTQTSMMNWVGFIVLGTILTAFLFAVAWMFYWGIGVTGLNRAAFWGFMIVNFVFWIGISHAGVMISAILRLTQAEWRRPVTRAAEVMTMFSLMTALLFPVIHTGRPWRTLYWAFPYDFWRGIWPDVRSALVMDPSAIMTYLTGTILFVYITTIPDFALLRDHSTGWRHSLYRVLALGFKGEERQWKMQIITGFLLAAIMLSIFVSVHSIVSWDFAFSLDPVWHSTVWAPYFVIGAVHSGVSAVVTLMALMRWLFKFDNYIRHEHFDAIGRLLVVVATTWMWFFLLDIFFDLWRQDIADDAIMHIRFFEWPYPLLLAFVWIFGYFIPVPIWAFRRFRRNIKLMFWTSIMVNIGMWAERYWLVVPGLQAKYQWTFSWLPYRPGPVEITLVVGSFALVGFLLLLFAKLVPPVPVWDELEGQHLAAEIQVGKRTVPAIVREF</sequence>
<name>D1C6G2_SPHTD</name>
<gene>
    <name evidence="8" type="ordered locus">Sthe_2161</name>
</gene>
<dbReference type="RefSeq" id="WP_012872633.1">
    <property type="nucleotide sequence ID" value="NC_013523.1"/>
</dbReference>
<evidence type="ECO:0000256" key="1">
    <source>
        <dbReference type="ARBA" id="ARBA00004651"/>
    </source>
</evidence>
<feature type="transmembrane region" description="Helical" evidence="7">
    <location>
        <begin position="290"/>
        <end position="308"/>
    </location>
</feature>
<comment type="similarity">
    <text evidence="2">Belongs to the NrfD family.</text>
</comment>
<dbReference type="OrthoDB" id="9768846at2"/>
<reference evidence="9" key="1">
    <citation type="submission" date="2009-11" db="EMBL/GenBank/DDBJ databases">
        <title>The complete chromosome 1 of Sphaerobacter thermophilus DSM 20745.</title>
        <authorList>
            <person name="Lucas S."/>
            <person name="Copeland A."/>
            <person name="Lapidus A."/>
            <person name="Glavina del Rio T."/>
            <person name="Dalin E."/>
            <person name="Tice H."/>
            <person name="Bruce D."/>
            <person name="Goodwin L."/>
            <person name="Pitluck S."/>
            <person name="Kyrpides N."/>
            <person name="Mavromatis K."/>
            <person name="Ivanova N."/>
            <person name="Mikhailova N."/>
            <person name="LaButti K.M."/>
            <person name="Clum A."/>
            <person name="Sun H.I."/>
            <person name="Brettin T."/>
            <person name="Detter J.C."/>
            <person name="Han C."/>
            <person name="Larimer F."/>
            <person name="Land M."/>
            <person name="Hauser L."/>
            <person name="Markowitz V."/>
            <person name="Cheng J.F."/>
            <person name="Hugenholtz P."/>
            <person name="Woyke T."/>
            <person name="Wu D."/>
            <person name="Steenblock K."/>
            <person name="Schneider S."/>
            <person name="Pukall R."/>
            <person name="Goeker M."/>
            <person name="Klenk H.P."/>
            <person name="Eisen J.A."/>
        </authorList>
    </citation>
    <scope>NUCLEOTIDE SEQUENCE [LARGE SCALE GENOMIC DNA]</scope>
    <source>
        <strain evidence="9">ATCC 49802 / DSM 20745 / S 6022</strain>
    </source>
</reference>
<dbReference type="InterPro" id="IPR005614">
    <property type="entry name" value="NrfD-like"/>
</dbReference>
<proteinExistence type="inferred from homology"/>
<feature type="transmembrane region" description="Helical" evidence="7">
    <location>
        <begin position="328"/>
        <end position="348"/>
    </location>
</feature>
<evidence type="ECO:0000256" key="5">
    <source>
        <dbReference type="ARBA" id="ARBA00022989"/>
    </source>
</evidence>
<evidence type="ECO:0000256" key="6">
    <source>
        <dbReference type="ARBA" id="ARBA00023136"/>
    </source>
</evidence>
<keyword evidence="9" id="KW-1185">Reference proteome</keyword>
<dbReference type="PANTHER" id="PTHR43044:SF2">
    <property type="entry name" value="POLYSULPHIDE REDUCTASE NRFD"/>
    <property type="match status" value="1"/>
</dbReference>